<proteinExistence type="predicted"/>
<name>A0AAE9Z034_9GAMM</name>
<dbReference type="Proteomes" id="UP000032352">
    <property type="component" value="Chromosome"/>
</dbReference>
<dbReference type="AlphaFoldDB" id="A0AAE9Z034"/>
<organism evidence="1 2">
    <name type="scientific">Thalassomonas viridans</name>
    <dbReference type="NCBI Taxonomy" id="137584"/>
    <lineage>
        <taxon>Bacteria</taxon>
        <taxon>Pseudomonadati</taxon>
        <taxon>Pseudomonadota</taxon>
        <taxon>Gammaproteobacteria</taxon>
        <taxon>Alteromonadales</taxon>
        <taxon>Colwelliaceae</taxon>
        <taxon>Thalassomonas</taxon>
    </lineage>
</organism>
<dbReference type="EMBL" id="CP059733">
    <property type="protein sequence ID" value="WDE04098.1"/>
    <property type="molecule type" value="Genomic_DNA"/>
</dbReference>
<gene>
    <name evidence="1" type="ORF">SG34_022475</name>
</gene>
<protein>
    <submittedName>
        <fullName evidence="1">Uncharacterized protein</fullName>
    </submittedName>
</protein>
<evidence type="ECO:0000313" key="1">
    <source>
        <dbReference type="EMBL" id="WDE04098.1"/>
    </source>
</evidence>
<dbReference type="KEGG" id="tvd:SG34_022475"/>
<reference evidence="1 2" key="2">
    <citation type="journal article" date="2022" name="Mar. Drugs">
        <title>Bioassay-Guided Fractionation Leads to the Detection of Cholic Acid Generated by the Rare Thalassomonas sp.</title>
        <authorList>
            <person name="Pheiffer F."/>
            <person name="Schneider Y.K."/>
            <person name="Hansen E.H."/>
            <person name="Andersen J.H."/>
            <person name="Isaksson J."/>
            <person name="Busche T."/>
            <person name="R C."/>
            <person name="Kalinowski J."/>
            <person name="Zyl L.V."/>
            <person name="Trindade M."/>
        </authorList>
    </citation>
    <scope>NUCLEOTIDE SEQUENCE [LARGE SCALE GENOMIC DNA]</scope>
    <source>
        <strain evidence="1 2">XOM25</strain>
    </source>
</reference>
<keyword evidence="2" id="KW-1185">Reference proteome</keyword>
<evidence type="ECO:0000313" key="2">
    <source>
        <dbReference type="Proteomes" id="UP000032352"/>
    </source>
</evidence>
<accession>A0AAE9Z034</accession>
<reference evidence="1 2" key="1">
    <citation type="journal article" date="2015" name="Genome Announc.">
        <title>Draft Genome Sequences of Marine Isolates of Thalassomonas viridans and Thalassomonas actiniarum.</title>
        <authorList>
            <person name="Olonade I."/>
            <person name="van Zyl L.J."/>
            <person name="Trindade M."/>
        </authorList>
    </citation>
    <scope>NUCLEOTIDE SEQUENCE [LARGE SCALE GENOMIC DNA]</scope>
    <source>
        <strain evidence="1 2">XOM25</strain>
    </source>
</reference>
<sequence length="169" mass="19720">MDDNILLIERLAALVRQKLKEQEQQPEEKHLTIEQILNNAGVHALIIGTQALAEIRACIYNKLGLGICTPGTLRKTLQGFVFDYDVFRPSELRYYFPGDLEEDIKQNLNELGYVLKPLVGEQEPIWRPKRMLRTTVRRKLDARPRIGDRKYFAYLSYKPPQRNNTITKH</sequence>
<dbReference type="RefSeq" id="WP_044842661.1">
    <property type="nucleotide sequence ID" value="NZ_CP059733.1"/>
</dbReference>